<keyword evidence="2" id="KW-1185">Reference proteome</keyword>
<organism evidence="1 2">
    <name type="scientific">Dioszegia hungarica</name>
    <dbReference type="NCBI Taxonomy" id="4972"/>
    <lineage>
        <taxon>Eukaryota</taxon>
        <taxon>Fungi</taxon>
        <taxon>Dikarya</taxon>
        <taxon>Basidiomycota</taxon>
        <taxon>Agaricomycotina</taxon>
        <taxon>Tremellomycetes</taxon>
        <taxon>Tremellales</taxon>
        <taxon>Bulleribasidiaceae</taxon>
        <taxon>Dioszegia</taxon>
    </lineage>
</organism>
<dbReference type="Proteomes" id="UP001164286">
    <property type="component" value="Unassembled WGS sequence"/>
</dbReference>
<dbReference type="GeneID" id="77727194"/>
<accession>A0AA38H0T6</accession>
<sequence length="361" mass="39497">MLRLGLGHHRIKYLPINLEGLTPTARVSYAQILGYLGGLEAYPGFTVRGMTRAWWSGDRRITMEADNAEVVNALLTALKKDIEEAVYDVDKWESVLLPIETLSNNDRLMILLRMVQDAQPQPTARLLRKATLFDISKLSLTEQRTWRSAVDAIVDRVTQQFGAESDATLLTFADSAKVEAAIRDGRLSTAKNGPGGFPWEGVPDEDLKNTAQFFALLMLKRVKQIRIKDSAWTEVTEVGEFYDGGEEGDDCLSPACEPKGRQATISHGAGWLKAESSGLAEWQKGGCRMEDAVLGGDTARTVGGKIAIRGGGIGGDVRIGESSTWWRSREADCLRSGLPVCTCGWQLLFCTTGATIGDWGL</sequence>
<dbReference type="AlphaFoldDB" id="A0AA38H0T6"/>
<dbReference type="EMBL" id="JAKWFO010000014">
    <property type="protein sequence ID" value="KAI9632318.1"/>
    <property type="molecule type" value="Genomic_DNA"/>
</dbReference>
<gene>
    <name evidence="1" type="ORF">MKK02DRAFT_30164</name>
</gene>
<dbReference type="RefSeq" id="XP_052942095.1">
    <property type="nucleotide sequence ID" value="XM_053087989.1"/>
</dbReference>
<name>A0AA38H0T6_9TREE</name>
<proteinExistence type="predicted"/>
<evidence type="ECO:0000313" key="2">
    <source>
        <dbReference type="Proteomes" id="UP001164286"/>
    </source>
</evidence>
<reference evidence="1" key="1">
    <citation type="journal article" date="2022" name="G3 (Bethesda)">
        <title>High quality genome of the basidiomycete yeast Dioszegia hungarica PDD-24b-2 isolated from cloud water.</title>
        <authorList>
            <person name="Jarrige D."/>
            <person name="Haridas S."/>
            <person name="Bleykasten-Grosshans C."/>
            <person name="Joly M."/>
            <person name="Nadalig T."/>
            <person name="Sancelme M."/>
            <person name="Vuilleumier S."/>
            <person name="Grigoriev I.V."/>
            <person name="Amato P."/>
            <person name="Bringel F."/>
        </authorList>
    </citation>
    <scope>NUCLEOTIDE SEQUENCE</scope>
    <source>
        <strain evidence="1">PDD-24b-2</strain>
    </source>
</reference>
<evidence type="ECO:0000313" key="1">
    <source>
        <dbReference type="EMBL" id="KAI9632318.1"/>
    </source>
</evidence>
<comment type="caution">
    <text evidence="1">The sequence shown here is derived from an EMBL/GenBank/DDBJ whole genome shotgun (WGS) entry which is preliminary data.</text>
</comment>
<protein>
    <submittedName>
        <fullName evidence="1">Uncharacterized protein</fullName>
    </submittedName>
</protein>